<name>D8QNA6_SELML</name>
<dbReference type="Gramene" id="EFJ38068">
    <property type="protein sequence ID" value="EFJ38068"/>
    <property type="gene ID" value="SELMODRAFT_28171"/>
</dbReference>
<proteinExistence type="predicted"/>
<evidence type="ECO:0000313" key="2">
    <source>
        <dbReference type="EMBL" id="EFJ38068.1"/>
    </source>
</evidence>
<feature type="domain" description="Bulb-type lectin" evidence="1">
    <location>
        <begin position="1"/>
        <end position="82"/>
    </location>
</feature>
<dbReference type="InterPro" id="IPR001480">
    <property type="entry name" value="Bulb-type_lectin_dom"/>
</dbReference>
<accession>D8QNA6</accession>
<dbReference type="HOGENOM" id="CLU_164480_1_0_1"/>
<dbReference type="SUPFAM" id="SSF51110">
    <property type="entry name" value="alpha-D-mannose-specific plant lectins"/>
    <property type="match status" value="1"/>
</dbReference>
<dbReference type="Gene3D" id="2.90.10.10">
    <property type="entry name" value="Bulb-type lectin domain"/>
    <property type="match status" value="1"/>
</dbReference>
<dbReference type="InterPro" id="IPR036426">
    <property type="entry name" value="Bulb-type_lectin_dom_sf"/>
</dbReference>
<sequence>HILILESRCNLVIYSKRNKIWETPMVKNIVNCYAKLQNDGNFVIYSYSNNVIWANNIYCKNQPSCVTFTFYTLQDDCNFVAY</sequence>
<feature type="non-terminal residue" evidence="2">
    <location>
        <position position="82"/>
    </location>
</feature>
<feature type="non-terminal residue" evidence="2">
    <location>
        <position position="1"/>
    </location>
</feature>
<dbReference type="EMBL" id="GL377565">
    <property type="protein sequence ID" value="EFJ38068.1"/>
    <property type="molecule type" value="Genomic_DNA"/>
</dbReference>
<dbReference type="InParanoid" id="D8QNA6"/>
<dbReference type="KEGG" id="smo:SELMODRAFT_28171"/>
<reference evidence="2 3" key="1">
    <citation type="journal article" date="2011" name="Science">
        <title>The Selaginella genome identifies genetic changes associated with the evolution of vascular plants.</title>
        <authorList>
            <person name="Banks J.A."/>
            <person name="Nishiyama T."/>
            <person name="Hasebe M."/>
            <person name="Bowman J.L."/>
            <person name="Gribskov M."/>
            <person name="dePamphilis C."/>
            <person name="Albert V.A."/>
            <person name="Aono N."/>
            <person name="Aoyama T."/>
            <person name="Ambrose B.A."/>
            <person name="Ashton N.W."/>
            <person name="Axtell M.J."/>
            <person name="Barker E."/>
            <person name="Barker M.S."/>
            <person name="Bennetzen J.L."/>
            <person name="Bonawitz N.D."/>
            <person name="Chapple C."/>
            <person name="Cheng C."/>
            <person name="Correa L.G."/>
            <person name="Dacre M."/>
            <person name="DeBarry J."/>
            <person name="Dreyer I."/>
            <person name="Elias M."/>
            <person name="Engstrom E.M."/>
            <person name="Estelle M."/>
            <person name="Feng L."/>
            <person name="Finet C."/>
            <person name="Floyd S.K."/>
            <person name="Frommer W.B."/>
            <person name="Fujita T."/>
            <person name="Gramzow L."/>
            <person name="Gutensohn M."/>
            <person name="Harholt J."/>
            <person name="Hattori M."/>
            <person name="Heyl A."/>
            <person name="Hirai T."/>
            <person name="Hiwatashi Y."/>
            <person name="Ishikawa M."/>
            <person name="Iwata M."/>
            <person name="Karol K.G."/>
            <person name="Koehler B."/>
            <person name="Kolukisaoglu U."/>
            <person name="Kubo M."/>
            <person name="Kurata T."/>
            <person name="Lalonde S."/>
            <person name="Li K."/>
            <person name="Li Y."/>
            <person name="Litt A."/>
            <person name="Lyons E."/>
            <person name="Manning G."/>
            <person name="Maruyama T."/>
            <person name="Michael T.P."/>
            <person name="Mikami K."/>
            <person name="Miyazaki S."/>
            <person name="Morinaga S."/>
            <person name="Murata T."/>
            <person name="Mueller-Roeber B."/>
            <person name="Nelson D.R."/>
            <person name="Obara M."/>
            <person name="Oguri Y."/>
            <person name="Olmstead R.G."/>
            <person name="Onodera N."/>
            <person name="Petersen B.L."/>
            <person name="Pils B."/>
            <person name="Prigge M."/>
            <person name="Rensing S.A."/>
            <person name="Riano-Pachon D.M."/>
            <person name="Roberts A.W."/>
            <person name="Sato Y."/>
            <person name="Scheller H.V."/>
            <person name="Schulz B."/>
            <person name="Schulz C."/>
            <person name="Shakirov E.V."/>
            <person name="Shibagaki N."/>
            <person name="Shinohara N."/>
            <person name="Shippen D.E."/>
            <person name="Soerensen I."/>
            <person name="Sotooka R."/>
            <person name="Sugimoto N."/>
            <person name="Sugita M."/>
            <person name="Sumikawa N."/>
            <person name="Tanurdzic M."/>
            <person name="Theissen G."/>
            <person name="Ulvskov P."/>
            <person name="Wakazuki S."/>
            <person name="Weng J.K."/>
            <person name="Willats W.W."/>
            <person name="Wipf D."/>
            <person name="Wolf P.G."/>
            <person name="Yang L."/>
            <person name="Zimmer A.D."/>
            <person name="Zhu Q."/>
            <person name="Mitros T."/>
            <person name="Hellsten U."/>
            <person name="Loque D."/>
            <person name="Otillar R."/>
            <person name="Salamov A."/>
            <person name="Schmutz J."/>
            <person name="Shapiro H."/>
            <person name="Lindquist E."/>
            <person name="Lucas S."/>
            <person name="Rokhsar D."/>
            <person name="Grigoriev I.V."/>
        </authorList>
    </citation>
    <scope>NUCLEOTIDE SEQUENCE [LARGE SCALE GENOMIC DNA]</scope>
</reference>
<dbReference type="AlphaFoldDB" id="D8QNA6"/>
<evidence type="ECO:0000313" key="3">
    <source>
        <dbReference type="Proteomes" id="UP000001514"/>
    </source>
</evidence>
<gene>
    <name evidence="2" type="ORF">SELMODRAFT_28171</name>
</gene>
<protein>
    <recommendedName>
        <fullName evidence="1">Bulb-type lectin domain-containing protein</fullName>
    </recommendedName>
</protein>
<keyword evidence="3" id="KW-1185">Reference proteome</keyword>
<dbReference type="Proteomes" id="UP000001514">
    <property type="component" value="Unassembled WGS sequence"/>
</dbReference>
<dbReference type="PROSITE" id="PS50927">
    <property type="entry name" value="BULB_LECTIN"/>
    <property type="match status" value="1"/>
</dbReference>
<organism evidence="3">
    <name type="scientific">Selaginella moellendorffii</name>
    <name type="common">Spikemoss</name>
    <dbReference type="NCBI Taxonomy" id="88036"/>
    <lineage>
        <taxon>Eukaryota</taxon>
        <taxon>Viridiplantae</taxon>
        <taxon>Streptophyta</taxon>
        <taxon>Embryophyta</taxon>
        <taxon>Tracheophyta</taxon>
        <taxon>Lycopodiopsida</taxon>
        <taxon>Selaginellales</taxon>
        <taxon>Selaginellaceae</taxon>
        <taxon>Selaginella</taxon>
    </lineage>
</organism>
<evidence type="ECO:0000259" key="1">
    <source>
        <dbReference type="PROSITE" id="PS50927"/>
    </source>
</evidence>